<reference evidence="4 5" key="1">
    <citation type="submission" date="2018-11" db="EMBL/GenBank/DDBJ databases">
        <authorList>
            <consortium name="Pathogen Informatics"/>
        </authorList>
    </citation>
    <scope>NUCLEOTIDE SEQUENCE [LARGE SCALE GENOMIC DNA]</scope>
    <source>
        <strain evidence="4 5">NCTC11868</strain>
    </source>
</reference>
<dbReference type="InterPro" id="IPR050789">
    <property type="entry name" value="Diverse_Enzym_Activities"/>
</dbReference>
<name>A0A3P6KY34_SHIDY</name>
<gene>
    <name evidence="4" type="ORF">NCTC11868_03105</name>
</gene>
<dbReference type="EMBL" id="UYIT01000006">
    <property type="protein sequence ID" value="VDG92931.1"/>
    <property type="molecule type" value="Genomic_DNA"/>
</dbReference>
<dbReference type="PANTHER" id="PTHR43283">
    <property type="entry name" value="BETA-LACTAMASE-RELATED"/>
    <property type="match status" value="1"/>
</dbReference>
<evidence type="ECO:0000313" key="5">
    <source>
        <dbReference type="Proteomes" id="UP000274225"/>
    </source>
</evidence>
<proteinExistence type="predicted"/>
<dbReference type="Proteomes" id="UP000274225">
    <property type="component" value="Unassembled WGS sequence"/>
</dbReference>
<dbReference type="PROSITE" id="PS51257">
    <property type="entry name" value="PROKAR_LIPOPROTEIN"/>
    <property type="match status" value="1"/>
</dbReference>
<evidence type="ECO:0000256" key="2">
    <source>
        <dbReference type="SAM" id="SignalP"/>
    </source>
</evidence>
<protein>
    <submittedName>
        <fullName evidence="4">Putative periplasmic esterase</fullName>
    </submittedName>
</protein>
<dbReference type="AlphaFoldDB" id="A0A3P6KY34"/>
<dbReference type="SUPFAM" id="SSF56601">
    <property type="entry name" value="beta-lactamase/transpeptidase-like"/>
    <property type="match status" value="1"/>
</dbReference>
<dbReference type="GO" id="GO:0016787">
    <property type="term" value="F:hydrolase activity"/>
    <property type="evidence" value="ECO:0007669"/>
    <property type="project" value="UniProtKB-KW"/>
</dbReference>
<feature type="domain" description="Beta-lactamase-related" evidence="3">
    <location>
        <begin position="44"/>
        <end position="143"/>
    </location>
</feature>
<dbReference type="PANTHER" id="PTHR43283:SF11">
    <property type="entry name" value="BETA-LACTAMASE-RELATED DOMAIN-CONTAINING PROTEIN"/>
    <property type="match status" value="1"/>
</dbReference>
<feature type="chain" id="PRO_5017973437" evidence="2">
    <location>
        <begin position="20"/>
        <end position="158"/>
    </location>
</feature>
<keyword evidence="1" id="KW-0378">Hydrolase</keyword>
<accession>A0A3P6KY34</accession>
<sequence>MKRTMLYLSLLAVSCSVSAAKYPVLTESSPEKAGFNVKRLNQMDRWISQQVDAGYPGVNLLIIKDNQIVYRKAWGAAKKYDGSVLMEQPVKATTGTLYDLASNTKMYATNFALQKLMSEGKLHPDDRIAKYIPGFADSPNDTIKGKNTLRISVMTPTY</sequence>
<dbReference type="InterPro" id="IPR001466">
    <property type="entry name" value="Beta-lactam-related"/>
</dbReference>
<dbReference type="InterPro" id="IPR012338">
    <property type="entry name" value="Beta-lactam/transpept-like"/>
</dbReference>
<organism evidence="4 5">
    <name type="scientific">Shigella dysenteriae</name>
    <dbReference type="NCBI Taxonomy" id="622"/>
    <lineage>
        <taxon>Bacteria</taxon>
        <taxon>Pseudomonadati</taxon>
        <taxon>Pseudomonadota</taxon>
        <taxon>Gammaproteobacteria</taxon>
        <taxon>Enterobacterales</taxon>
        <taxon>Enterobacteriaceae</taxon>
        <taxon>Shigella</taxon>
    </lineage>
</organism>
<evidence type="ECO:0000313" key="4">
    <source>
        <dbReference type="EMBL" id="VDG92931.1"/>
    </source>
</evidence>
<feature type="signal peptide" evidence="2">
    <location>
        <begin position="1"/>
        <end position="19"/>
    </location>
</feature>
<dbReference type="Pfam" id="PF00144">
    <property type="entry name" value="Beta-lactamase"/>
    <property type="match status" value="1"/>
</dbReference>
<keyword evidence="2" id="KW-0732">Signal</keyword>
<evidence type="ECO:0000259" key="3">
    <source>
        <dbReference type="Pfam" id="PF00144"/>
    </source>
</evidence>
<evidence type="ECO:0000256" key="1">
    <source>
        <dbReference type="ARBA" id="ARBA00022801"/>
    </source>
</evidence>
<dbReference type="Gene3D" id="3.40.710.10">
    <property type="entry name" value="DD-peptidase/beta-lactamase superfamily"/>
    <property type="match status" value="1"/>
</dbReference>